<dbReference type="Gramene" id="Psat5g253680.1">
    <property type="protein sequence ID" value="Psat5g253680.1.cds"/>
    <property type="gene ID" value="Psat5g253680"/>
</dbReference>
<comment type="caution">
    <text evidence="1">The sequence shown here is derived from an EMBL/GenBank/DDBJ whole genome shotgun (WGS) entry which is preliminary data.</text>
</comment>
<evidence type="ECO:0000313" key="2">
    <source>
        <dbReference type="Proteomes" id="UP001058974"/>
    </source>
</evidence>
<dbReference type="Gramene" id="Psat05G0713000-T1">
    <property type="protein sequence ID" value="KAI5412334.1"/>
    <property type="gene ID" value="KIW84_057130"/>
</dbReference>
<name>A0A9D4X061_PEA</name>
<organism evidence="1 2">
    <name type="scientific">Pisum sativum</name>
    <name type="common">Garden pea</name>
    <name type="synonym">Lathyrus oleraceus</name>
    <dbReference type="NCBI Taxonomy" id="3888"/>
    <lineage>
        <taxon>Eukaryota</taxon>
        <taxon>Viridiplantae</taxon>
        <taxon>Streptophyta</taxon>
        <taxon>Embryophyta</taxon>
        <taxon>Tracheophyta</taxon>
        <taxon>Spermatophyta</taxon>
        <taxon>Magnoliopsida</taxon>
        <taxon>eudicotyledons</taxon>
        <taxon>Gunneridae</taxon>
        <taxon>Pentapetalae</taxon>
        <taxon>rosids</taxon>
        <taxon>fabids</taxon>
        <taxon>Fabales</taxon>
        <taxon>Fabaceae</taxon>
        <taxon>Papilionoideae</taxon>
        <taxon>50 kb inversion clade</taxon>
        <taxon>NPAAA clade</taxon>
        <taxon>Hologalegina</taxon>
        <taxon>IRL clade</taxon>
        <taxon>Fabeae</taxon>
        <taxon>Lathyrus</taxon>
    </lineage>
</organism>
<evidence type="ECO:0008006" key="3">
    <source>
        <dbReference type="Google" id="ProtNLM"/>
    </source>
</evidence>
<protein>
    <recommendedName>
        <fullName evidence="3">Retrotransposon gag domain-containing protein</fullName>
    </recommendedName>
</protein>
<dbReference type="AlphaFoldDB" id="A0A9D4X061"/>
<dbReference type="EMBL" id="JAMSHJ010000005">
    <property type="protein sequence ID" value="KAI5412334.1"/>
    <property type="molecule type" value="Genomic_DNA"/>
</dbReference>
<evidence type="ECO:0000313" key="1">
    <source>
        <dbReference type="EMBL" id="KAI5412334.1"/>
    </source>
</evidence>
<reference evidence="1 2" key="1">
    <citation type="journal article" date="2022" name="Nat. Genet.">
        <title>Improved pea reference genome and pan-genome highlight genomic features and evolutionary characteristics.</title>
        <authorList>
            <person name="Yang T."/>
            <person name="Liu R."/>
            <person name="Luo Y."/>
            <person name="Hu S."/>
            <person name="Wang D."/>
            <person name="Wang C."/>
            <person name="Pandey M.K."/>
            <person name="Ge S."/>
            <person name="Xu Q."/>
            <person name="Li N."/>
            <person name="Li G."/>
            <person name="Huang Y."/>
            <person name="Saxena R.K."/>
            <person name="Ji Y."/>
            <person name="Li M."/>
            <person name="Yan X."/>
            <person name="He Y."/>
            <person name="Liu Y."/>
            <person name="Wang X."/>
            <person name="Xiang C."/>
            <person name="Varshney R.K."/>
            <person name="Ding H."/>
            <person name="Gao S."/>
            <person name="Zong X."/>
        </authorList>
    </citation>
    <scope>NUCLEOTIDE SEQUENCE [LARGE SCALE GENOMIC DNA]</scope>
    <source>
        <strain evidence="1 2">cv. Zhongwan 6</strain>
    </source>
</reference>
<keyword evidence="2" id="KW-1185">Reference proteome</keyword>
<accession>A0A9D4X061</accession>
<dbReference type="Proteomes" id="UP001058974">
    <property type="component" value="Chromosome 5"/>
</dbReference>
<gene>
    <name evidence="1" type="ORF">KIW84_057130</name>
</gene>
<sequence length="161" mass="18273">MTKLLYTLAILENVKNGGENWIPVFEGTYAYGWLNRVERYFDLKKMSENEKLQAVMVAMEGKALACLKQTGTVEEYREQFEMCTGPLKCTEPSYLKGIFLNGLKDIIREELKLHPVETLSELMDYAQRVDEKNNLLNKSNSGTSFGSKSGFGTYNSTKTVT</sequence>
<proteinExistence type="predicted"/>